<dbReference type="InterPro" id="IPR036322">
    <property type="entry name" value="WD40_repeat_dom_sf"/>
</dbReference>
<dbReference type="AlphaFoldDB" id="A0A412QZQ9"/>
<evidence type="ECO:0000256" key="1">
    <source>
        <dbReference type="SAM" id="SignalP"/>
    </source>
</evidence>
<name>A0A412QZQ9_PHOVU</name>
<dbReference type="Pfam" id="PF15869">
    <property type="entry name" value="TolB_like"/>
    <property type="match status" value="1"/>
</dbReference>
<dbReference type="Proteomes" id="UP000283833">
    <property type="component" value="Unassembled WGS sequence"/>
</dbReference>
<evidence type="ECO:0000313" key="3">
    <source>
        <dbReference type="Proteomes" id="UP000283833"/>
    </source>
</evidence>
<dbReference type="SUPFAM" id="SSF50978">
    <property type="entry name" value="WD40 repeat-like"/>
    <property type="match status" value="1"/>
</dbReference>
<feature type="signal peptide" evidence="1">
    <location>
        <begin position="1"/>
        <end position="18"/>
    </location>
</feature>
<gene>
    <name evidence="2" type="ORF">DWX04_03675</name>
</gene>
<sequence length="340" mass="39135">MRKIIYFICCLLILLACTGEKTIETVPEYSISIKKKVTDVFLGRPSEIAYMDSFLLISDNMNETLLDIYDLKGDSMFSRVLNVGQGPDELLSPITVEVSEEEHELYILQRQNSQMNTYSFYDLMQGKFQPQKSVNLQDADRAIAVCNGFLASGFYEDGTFHLFDTNGKKLASIDIYPSYIQELKDIYEKYKLGQGYFAYNHNSHVLVFASYFTGDVFFYSMEGNQLFQQNYFSFGNGKIKRKIESLKSNINIEGDDIVYSYGAYNAGNYFYILYSGKTLKEEQSSKKGDYILKFDLEGNFICKYKHDFPVIDMCFANNGDFYAISQSENLEYNIITFSLD</sequence>
<keyword evidence="1" id="KW-0732">Signal</keyword>
<organism evidence="2 3">
    <name type="scientific">Phocaeicola vulgatus</name>
    <name type="common">Bacteroides vulgatus</name>
    <dbReference type="NCBI Taxonomy" id="821"/>
    <lineage>
        <taxon>Bacteria</taxon>
        <taxon>Pseudomonadati</taxon>
        <taxon>Bacteroidota</taxon>
        <taxon>Bacteroidia</taxon>
        <taxon>Bacteroidales</taxon>
        <taxon>Bacteroidaceae</taxon>
        <taxon>Phocaeicola</taxon>
    </lineage>
</organism>
<protein>
    <submittedName>
        <fullName evidence="2">6-bladed beta-propeller</fullName>
    </submittedName>
</protein>
<reference evidence="2 3" key="1">
    <citation type="submission" date="2018-08" db="EMBL/GenBank/DDBJ databases">
        <title>A genome reference for cultivated species of the human gut microbiota.</title>
        <authorList>
            <person name="Zou Y."/>
            <person name="Xue W."/>
            <person name="Luo G."/>
        </authorList>
    </citation>
    <scope>NUCLEOTIDE SEQUENCE [LARGE SCALE GENOMIC DNA]</scope>
    <source>
        <strain evidence="2 3">AF18-14</strain>
    </source>
</reference>
<comment type="caution">
    <text evidence="2">The sequence shown here is derived from an EMBL/GenBank/DDBJ whole genome shotgun (WGS) entry which is preliminary data.</text>
</comment>
<proteinExistence type="predicted"/>
<dbReference type="RefSeq" id="WP_005851134.1">
    <property type="nucleotide sequence ID" value="NZ_AP025232.1"/>
</dbReference>
<evidence type="ECO:0000313" key="2">
    <source>
        <dbReference type="EMBL" id="RGT96571.1"/>
    </source>
</evidence>
<accession>A0A412QZQ9</accession>
<dbReference type="PROSITE" id="PS51257">
    <property type="entry name" value="PROKAR_LIPOPROTEIN"/>
    <property type="match status" value="1"/>
</dbReference>
<dbReference type="EMBL" id="QRXI01000004">
    <property type="protein sequence ID" value="RGT96571.1"/>
    <property type="molecule type" value="Genomic_DNA"/>
</dbReference>
<feature type="chain" id="PRO_5019329639" evidence="1">
    <location>
        <begin position="19"/>
        <end position="340"/>
    </location>
</feature>